<protein>
    <submittedName>
        <fullName evidence="3">Virginiamycin A acetyltransferase</fullName>
    </submittedName>
</protein>
<evidence type="ECO:0000256" key="2">
    <source>
        <dbReference type="ARBA" id="ARBA00022737"/>
    </source>
</evidence>
<keyword evidence="2" id="KW-0677">Repeat</keyword>
<dbReference type="PROSITE" id="PS00101">
    <property type="entry name" value="HEXAPEP_TRANSFERASES"/>
    <property type="match status" value="1"/>
</dbReference>
<dbReference type="InterPro" id="IPR050179">
    <property type="entry name" value="Trans_hexapeptide_repeat"/>
</dbReference>
<organism evidence="3 4">
    <name type="scientific">Anaerospora hongkongensis</name>
    <dbReference type="NCBI Taxonomy" id="244830"/>
    <lineage>
        <taxon>Bacteria</taxon>
        <taxon>Bacillati</taxon>
        <taxon>Bacillota</taxon>
        <taxon>Negativicutes</taxon>
        <taxon>Selenomonadales</taxon>
        <taxon>Sporomusaceae</taxon>
        <taxon>Anaerospora</taxon>
    </lineage>
</organism>
<dbReference type="InterPro" id="IPR018357">
    <property type="entry name" value="Hexapep_transf_CS"/>
</dbReference>
<dbReference type="InterPro" id="IPR011004">
    <property type="entry name" value="Trimer_LpxA-like_sf"/>
</dbReference>
<dbReference type="OrthoDB" id="9801697at2"/>
<reference evidence="3 4" key="1">
    <citation type="submission" date="2019-03" db="EMBL/GenBank/DDBJ databases">
        <title>Genomic Encyclopedia of Type Strains, Phase IV (KMG-IV): sequencing the most valuable type-strain genomes for metagenomic binning, comparative biology and taxonomic classification.</title>
        <authorList>
            <person name="Goeker M."/>
        </authorList>
    </citation>
    <scope>NUCLEOTIDE SEQUENCE [LARGE SCALE GENOMIC DNA]</scope>
    <source>
        <strain evidence="3 4">DSM 15969</strain>
    </source>
</reference>
<name>A0A4R1PXY9_9FIRM</name>
<dbReference type="CDD" id="cd03349">
    <property type="entry name" value="LbH_XAT"/>
    <property type="match status" value="1"/>
</dbReference>
<proteinExistence type="predicted"/>
<dbReference type="AlphaFoldDB" id="A0A4R1PXY9"/>
<keyword evidence="1 3" id="KW-0808">Transferase</keyword>
<dbReference type="RefSeq" id="WP_132081773.1">
    <property type="nucleotide sequence ID" value="NZ_SLUI01000009.1"/>
</dbReference>
<evidence type="ECO:0000313" key="4">
    <source>
        <dbReference type="Proteomes" id="UP000295063"/>
    </source>
</evidence>
<dbReference type="Proteomes" id="UP000295063">
    <property type="component" value="Unassembled WGS sequence"/>
</dbReference>
<evidence type="ECO:0000256" key="1">
    <source>
        <dbReference type="ARBA" id="ARBA00022679"/>
    </source>
</evidence>
<dbReference type="Pfam" id="PF00132">
    <property type="entry name" value="Hexapep"/>
    <property type="match status" value="1"/>
</dbReference>
<dbReference type="SUPFAM" id="SSF51161">
    <property type="entry name" value="Trimeric LpxA-like enzymes"/>
    <property type="match status" value="1"/>
</dbReference>
<accession>A0A4R1PXY9</accession>
<dbReference type="Gene3D" id="2.160.10.10">
    <property type="entry name" value="Hexapeptide repeat proteins"/>
    <property type="match status" value="1"/>
</dbReference>
<dbReference type="GO" id="GO:0016740">
    <property type="term" value="F:transferase activity"/>
    <property type="evidence" value="ECO:0007669"/>
    <property type="project" value="UniProtKB-KW"/>
</dbReference>
<keyword evidence="4" id="KW-1185">Reference proteome</keyword>
<sequence length="336" mass="38404">MICTFSDTSFADRIRTVLVNDGEFNEFPLITLGIKSYVANAVIETFLHKESNHLMIGNYCSIAHDVSFLINLDHNYRYVSTYPIANICSSWKHECLELSKGQIIIGNDVWIGRSATILDGVCIGNGAIVAANSVVTKNVPSYAIVAGNPAKIVKYRFSEEIIHKLNTIKWWYWEKENILQNKEFFESSSLKGLDLLYHESLRCQMSKGVKDTEFSKFKSKYLFIPDFGSSYSIWHKVLTDFINRFTLADDAALVLWVPNIESYNKEILYITQMLQSNINAPIVCIEDKNSFANEIELLSYVDYYISTRDIRSLKCIDYAQDLGVKYISGMKCPLFI</sequence>
<dbReference type="InterPro" id="IPR001451">
    <property type="entry name" value="Hexapep"/>
</dbReference>
<comment type="caution">
    <text evidence="3">The sequence shown here is derived from an EMBL/GenBank/DDBJ whole genome shotgun (WGS) entry which is preliminary data.</text>
</comment>
<dbReference type="EMBL" id="SLUI01000009">
    <property type="protein sequence ID" value="TCL36122.1"/>
    <property type="molecule type" value="Genomic_DNA"/>
</dbReference>
<gene>
    <name evidence="3" type="ORF">EV210_10971</name>
</gene>
<dbReference type="PANTHER" id="PTHR43300">
    <property type="entry name" value="ACETYLTRANSFERASE"/>
    <property type="match status" value="1"/>
</dbReference>
<evidence type="ECO:0000313" key="3">
    <source>
        <dbReference type="EMBL" id="TCL36122.1"/>
    </source>
</evidence>
<dbReference type="PANTHER" id="PTHR43300:SF11">
    <property type="entry name" value="ACETYLTRANSFERASE RV3034C-RELATED"/>
    <property type="match status" value="1"/>
</dbReference>